<proteinExistence type="predicted"/>
<evidence type="ECO:0000313" key="2">
    <source>
        <dbReference type="EMBL" id="CAB9524842.1"/>
    </source>
</evidence>
<sequence length="1141" mass="127251">MASLSIASNASPKLVEHCLREFIQYLKSVQAEQLTGGGNDNATLTTATTSACGSGWDQSVHNNSCDPGNNSKTPSWDKKAIHSYIKRLKHYGNLLKKYINRFPNESENQLATQIIGAISQAIQDSQDHAGVDVVSRSVGPLLELAVSLWRTVQVIDLERLIELLEKNRLAGDAMEGHEVILLCGAAGCGKTTTLHYLAGTVFDEIEVDGFLHMQPKSVADPILASYETSSGRETVTRTLQTAQIEYRGQTLVLCDTPSLVDAEGPEEDIAHGLGIARAIQKARSVRPVLVVSRDGMGVRGRFSAFSETLSSIANLMNGPEGGKVDFRPFHFVFTKYDAKKHKTAISKQFQAVWKQPHAEPGKVQMVRSCVDCIIQDTTPTAKIVTPLEQQPAQLLETILNNRHHLHKPVMDNPAESFHHFASTEALEKLDVQLQICLGDMTQTLMRNDYGTALYRLKQMKQLAELLPEAGEYAKLGVSGMLRHATVLQEQTAEALRREEFDDVIDKLRFLYKFTREVPEAISSAQAGLEMAVQQVIAPRESILHTLEEIRTAVDSTQFSILLKQLKADIQAVIRGEQLRLEIRSIQERILCSDPSDGGSSSELMNVPCMPQRNGDSFCEDQIGSLTELLLTDIPDFQVDWRHNMDGLVNNRSAFLLALARLKEVSTVLKDSPGGAKAAEVCEQAYSKFYGVVDHVLSREDQTCRSSQDLKVFEHQAWFLTLLKEASEVYENSPEGARSYLLYQQAFHKFYGVVEHVLSNAEKNFLASSNDLEAFERQARFLALLRDVSEALQNSPGSARASSVYEQAFTLFYAVVASVLSEAEKSFQSKDRDLAALERQARFLALLKNVNAILQNSPGSERAASAYKHAFGQFNSLISSMLADVEEEYLSDVQDWEALESICWFLALLIQGKLKYKPEVGTEEEKQIKSLEQRLLTLMLRTELEVTDTMKLIQSKKILSFVKTNADSKEEIMTEIQFLNLTELNARRKLLVSVVDKPKVRKLLPSKIVPDEIIASLSHLDKQLAKFFSGQVLTAVQEYNMVVELQKKGKKLLVTRQIAVALRNNIVMAKEDFTTVRGWSKELAVKTESNWRRLGALKKCVDLGITKLDKMIAKERGGYDFSCGALSSLPEPTFLSFCRSSL</sequence>
<dbReference type="AlphaFoldDB" id="A0A9N8EN27"/>
<dbReference type="Proteomes" id="UP001153069">
    <property type="component" value="Unassembled WGS sequence"/>
</dbReference>
<gene>
    <name evidence="2" type="ORF">SEMRO_1594_G284610.1</name>
</gene>
<dbReference type="SMART" id="SM00382">
    <property type="entry name" value="AAA"/>
    <property type="match status" value="1"/>
</dbReference>
<organism evidence="2 3">
    <name type="scientific">Seminavis robusta</name>
    <dbReference type="NCBI Taxonomy" id="568900"/>
    <lineage>
        <taxon>Eukaryota</taxon>
        <taxon>Sar</taxon>
        <taxon>Stramenopiles</taxon>
        <taxon>Ochrophyta</taxon>
        <taxon>Bacillariophyta</taxon>
        <taxon>Bacillariophyceae</taxon>
        <taxon>Bacillariophycidae</taxon>
        <taxon>Naviculales</taxon>
        <taxon>Naviculaceae</taxon>
        <taxon>Seminavis</taxon>
    </lineage>
</organism>
<dbReference type="Gene3D" id="3.40.50.300">
    <property type="entry name" value="P-loop containing nucleotide triphosphate hydrolases"/>
    <property type="match status" value="1"/>
</dbReference>
<evidence type="ECO:0000259" key="1">
    <source>
        <dbReference type="SMART" id="SM00382"/>
    </source>
</evidence>
<dbReference type="InterPro" id="IPR027417">
    <property type="entry name" value="P-loop_NTPase"/>
</dbReference>
<comment type="caution">
    <text evidence="2">The sequence shown here is derived from an EMBL/GenBank/DDBJ whole genome shotgun (WGS) entry which is preliminary data.</text>
</comment>
<dbReference type="CDD" id="cd00882">
    <property type="entry name" value="Ras_like_GTPase"/>
    <property type="match status" value="1"/>
</dbReference>
<dbReference type="SUPFAM" id="SSF52540">
    <property type="entry name" value="P-loop containing nucleoside triphosphate hydrolases"/>
    <property type="match status" value="1"/>
</dbReference>
<accession>A0A9N8EN27</accession>
<keyword evidence="3" id="KW-1185">Reference proteome</keyword>
<dbReference type="InterPro" id="IPR003593">
    <property type="entry name" value="AAA+_ATPase"/>
</dbReference>
<dbReference type="EMBL" id="CAICTM010001592">
    <property type="protein sequence ID" value="CAB9524842.1"/>
    <property type="molecule type" value="Genomic_DNA"/>
</dbReference>
<protein>
    <submittedName>
        <fullName evidence="2">SecA DEAD-like domain</fullName>
    </submittedName>
</protein>
<evidence type="ECO:0000313" key="3">
    <source>
        <dbReference type="Proteomes" id="UP001153069"/>
    </source>
</evidence>
<feature type="domain" description="AAA+ ATPase" evidence="1">
    <location>
        <begin position="176"/>
        <end position="380"/>
    </location>
</feature>
<dbReference type="OrthoDB" id="2386367at2759"/>
<name>A0A9N8EN27_9STRA</name>
<reference evidence="2" key="1">
    <citation type="submission" date="2020-06" db="EMBL/GenBank/DDBJ databases">
        <authorList>
            <consortium name="Plant Systems Biology data submission"/>
        </authorList>
    </citation>
    <scope>NUCLEOTIDE SEQUENCE</scope>
    <source>
        <strain evidence="2">D6</strain>
    </source>
</reference>